<keyword evidence="1" id="KW-0732">Signal</keyword>
<feature type="domain" description="DUF305" evidence="2">
    <location>
        <begin position="36"/>
        <end position="216"/>
    </location>
</feature>
<dbReference type="Proteomes" id="UP000271573">
    <property type="component" value="Chromosome"/>
</dbReference>
<dbReference type="Gene3D" id="1.20.1260.10">
    <property type="match status" value="2"/>
</dbReference>
<feature type="signal peptide" evidence="1">
    <location>
        <begin position="1"/>
        <end position="22"/>
    </location>
</feature>
<keyword evidence="4" id="KW-1185">Reference proteome</keyword>
<dbReference type="Pfam" id="PF03713">
    <property type="entry name" value="DUF305"/>
    <property type="match status" value="1"/>
</dbReference>
<dbReference type="KEGG" id="nbe:Back2_25980"/>
<feature type="chain" id="PRO_5038926138" evidence="1">
    <location>
        <begin position="23"/>
        <end position="225"/>
    </location>
</feature>
<dbReference type="OrthoDB" id="26872at2"/>
<evidence type="ECO:0000256" key="1">
    <source>
        <dbReference type="SAM" id="SignalP"/>
    </source>
</evidence>
<dbReference type="RefSeq" id="WP_125569632.1">
    <property type="nucleotide sequence ID" value="NZ_AP019307.1"/>
</dbReference>
<dbReference type="InterPro" id="IPR012347">
    <property type="entry name" value="Ferritin-like"/>
</dbReference>
<dbReference type="PANTHER" id="PTHR36933">
    <property type="entry name" value="SLL0788 PROTEIN"/>
    <property type="match status" value="1"/>
</dbReference>
<dbReference type="InterPro" id="IPR005183">
    <property type="entry name" value="DUF305_CopM-like"/>
</dbReference>
<dbReference type="PROSITE" id="PS51257">
    <property type="entry name" value="PROKAR_LIPOPROTEIN"/>
    <property type="match status" value="1"/>
</dbReference>
<organism evidence="3 4">
    <name type="scientific">Nocardioides baekrokdamisoli</name>
    <dbReference type="NCBI Taxonomy" id="1804624"/>
    <lineage>
        <taxon>Bacteria</taxon>
        <taxon>Bacillati</taxon>
        <taxon>Actinomycetota</taxon>
        <taxon>Actinomycetes</taxon>
        <taxon>Propionibacteriales</taxon>
        <taxon>Nocardioidaceae</taxon>
        <taxon>Nocardioides</taxon>
    </lineage>
</organism>
<dbReference type="PANTHER" id="PTHR36933:SF1">
    <property type="entry name" value="SLL0788 PROTEIN"/>
    <property type="match status" value="1"/>
</dbReference>
<evidence type="ECO:0000313" key="3">
    <source>
        <dbReference type="EMBL" id="BBH18311.1"/>
    </source>
</evidence>
<sequence length="225" mass="23430">MRFRARGALVALLGLAALCACGSPQHSAIAPPSAVDIGFAQDMSTHHDQALLMSQLALKDGTSAVKDIAAAILSGQAQEIGALRGWLQVWGQPPANPIPMGWMTMSPSAKPSASMSPMSGMSDMPGMSAPNATATPGSMDYAPMPGMATPAQMIRLTNARGKAFDVLFAQLMTRHHLGGIAMDRAAIAQGASPLVAQLAGQEITEQFQDIAYLTAVLRSYGVKVN</sequence>
<proteinExistence type="predicted"/>
<gene>
    <name evidence="3" type="ORF">Back2_25980</name>
</gene>
<dbReference type="AlphaFoldDB" id="A0A3G9IX92"/>
<dbReference type="EMBL" id="AP019307">
    <property type="protein sequence ID" value="BBH18311.1"/>
    <property type="molecule type" value="Genomic_DNA"/>
</dbReference>
<protein>
    <submittedName>
        <fullName evidence="3">DUF305 domain-containing protein</fullName>
    </submittedName>
</protein>
<name>A0A3G9IX92_9ACTN</name>
<evidence type="ECO:0000259" key="2">
    <source>
        <dbReference type="Pfam" id="PF03713"/>
    </source>
</evidence>
<reference evidence="3 4" key="1">
    <citation type="submission" date="2018-11" db="EMBL/GenBank/DDBJ databases">
        <title>Complete genome sequence of Nocardioides baekrokdamisoli strain KCTC 39748.</title>
        <authorList>
            <person name="Kang S.W."/>
            <person name="Lee K.C."/>
            <person name="Kim K.K."/>
            <person name="Kim J.S."/>
            <person name="Kim D.S."/>
            <person name="Ko S.H."/>
            <person name="Yang S.H."/>
            <person name="Shin Y.K."/>
            <person name="Lee J.S."/>
        </authorList>
    </citation>
    <scope>NUCLEOTIDE SEQUENCE [LARGE SCALE GENOMIC DNA]</scope>
    <source>
        <strain evidence="3 4">KCTC 39748</strain>
    </source>
</reference>
<evidence type="ECO:0000313" key="4">
    <source>
        <dbReference type="Proteomes" id="UP000271573"/>
    </source>
</evidence>
<accession>A0A3G9IX92</accession>